<sequence>MSESDSRLRIAVLVSGSGTNLQALIDRARDGRLAAEIVVVASDRPGIRGLARAEAAGIPARVVDYRGFLKQDWTVLERKLPVDVDAVDRAQNILHHEDREERLKRLVRLMSAEAEMIAAIEAYRPDYVCLAGFMRLVTPFFLHHFNRAGKLRVINIHPALLPAFPGQHGYEDTFSYGCRWGGITIHFVDEGEDSGPIIAQAVYPILPEDDVEKVRQRGLQLEYEMYAQVINWLAAGRVELVPAAGGRARTVIRDPEYSRIMESWVRKVLDAGPQDCRFSDPSA</sequence>
<feature type="binding site" evidence="4">
    <location>
        <position position="99"/>
    </location>
    <ligand>
        <name>(6R)-10-formyltetrahydrofolate</name>
        <dbReference type="ChEBI" id="CHEBI:195366"/>
    </ligand>
</feature>
<comment type="pathway">
    <text evidence="1 4">Purine metabolism; IMP biosynthesis via de novo pathway; N(2)-formyl-N(1)-(5-phospho-D-ribosyl)glycinamide from N(1)-(5-phospho-D-ribosyl)glycinamide (10-formyl THF route): step 1/1.</text>
</comment>
<feature type="domain" description="Formyl transferase N-terminal" evidence="5">
    <location>
        <begin position="9"/>
        <end position="230"/>
    </location>
</feature>
<dbReference type="KEGG" id="sfu:Sfum_0434"/>
<keyword evidence="7" id="KW-1185">Reference proteome</keyword>
<feature type="active site" description="Proton donor" evidence="4">
    <location>
        <position position="157"/>
    </location>
</feature>
<feature type="binding site" evidence="4">
    <location>
        <begin position="18"/>
        <end position="20"/>
    </location>
    <ligand>
        <name>N(1)-(5-phospho-beta-D-ribosyl)glycinamide</name>
        <dbReference type="ChEBI" id="CHEBI:143788"/>
    </ligand>
</feature>
<keyword evidence="2 4" id="KW-0808">Transferase</keyword>
<comment type="function">
    <text evidence="4">Catalyzes the transfer of a formyl group from 10-formyltetrahydrofolate to 5-phospho-ribosyl-glycinamide (GAR), producing 5-phospho-ribosyl-N-formylglycinamide (FGAR) and tetrahydrofolate.</text>
</comment>
<dbReference type="InterPro" id="IPR004607">
    <property type="entry name" value="GART"/>
</dbReference>
<dbReference type="PANTHER" id="PTHR43369">
    <property type="entry name" value="PHOSPHORIBOSYLGLYCINAMIDE FORMYLTRANSFERASE"/>
    <property type="match status" value="1"/>
</dbReference>
<reference evidence="6 7" key="1">
    <citation type="submission" date="2006-10" db="EMBL/GenBank/DDBJ databases">
        <title>Complete sequence of Syntrophobacter fumaroxidans MPOB.</title>
        <authorList>
            <consortium name="US DOE Joint Genome Institute"/>
            <person name="Copeland A."/>
            <person name="Lucas S."/>
            <person name="Lapidus A."/>
            <person name="Barry K."/>
            <person name="Detter J.C."/>
            <person name="Glavina del Rio T."/>
            <person name="Hammon N."/>
            <person name="Israni S."/>
            <person name="Pitluck S."/>
            <person name="Goltsman E.G."/>
            <person name="Martinez M."/>
            <person name="Schmutz J."/>
            <person name="Larimer F."/>
            <person name="Land M."/>
            <person name="Hauser L."/>
            <person name="Kyrpides N."/>
            <person name="Kim E."/>
            <person name="Boone D.R."/>
            <person name="Brockman F."/>
            <person name="Culley D."/>
            <person name="Ferry J."/>
            <person name="Gunsalus R."/>
            <person name="McInerney M.J."/>
            <person name="Morrison M."/>
            <person name="Plugge C."/>
            <person name="Rohlin L."/>
            <person name="Scholten J."/>
            <person name="Sieber J."/>
            <person name="Stams A.J.M."/>
            <person name="Worm P."/>
            <person name="Henstra A.M."/>
            <person name="Richardson P."/>
        </authorList>
    </citation>
    <scope>NUCLEOTIDE SEQUENCE [LARGE SCALE GENOMIC DNA]</scope>
    <source>
        <strain evidence="7">DSM 10017 / MPOB</strain>
    </source>
</reference>
<comment type="similarity">
    <text evidence="4">Belongs to the GART family.</text>
</comment>
<dbReference type="InParanoid" id="A0LFD2"/>
<evidence type="ECO:0000256" key="4">
    <source>
        <dbReference type="HAMAP-Rule" id="MF_01930"/>
    </source>
</evidence>
<dbReference type="InterPro" id="IPR002376">
    <property type="entry name" value="Formyl_transf_N"/>
</dbReference>
<dbReference type="InterPro" id="IPR036477">
    <property type="entry name" value="Formyl_transf_N_sf"/>
</dbReference>
<evidence type="ECO:0000313" key="7">
    <source>
        <dbReference type="Proteomes" id="UP000001784"/>
    </source>
</evidence>
<evidence type="ECO:0000313" key="6">
    <source>
        <dbReference type="EMBL" id="ABK16134.1"/>
    </source>
</evidence>
<dbReference type="EMBL" id="CP000478">
    <property type="protein sequence ID" value="ABK16134.1"/>
    <property type="molecule type" value="Genomic_DNA"/>
</dbReference>
<dbReference type="EC" id="2.1.2.2" evidence="4"/>
<feature type="binding site" evidence="4">
    <location>
        <begin position="134"/>
        <end position="137"/>
    </location>
    <ligand>
        <name>(6R)-10-formyltetrahydrofolate</name>
        <dbReference type="ChEBI" id="CHEBI:195366"/>
    </ligand>
</feature>
<dbReference type="NCBIfam" id="TIGR00639">
    <property type="entry name" value="PurN"/>
    <property type="match status" value="1"/>
</dbReference>
<dbReference type="AlphaFoldDB" id="A0LFD2"/>
<protein>
    <recommendedName>
        <fullName evidence="4">Phosphoribosylglycinamide formyltransferase</fullName>
        <ecNumber evidence="4">2.1.2.2</ecNumber>
    </recommendedName>
    <alternativeName>
        <fullName evidence="4">5'-phosphoribosylglycinamide transformylase</fullName>
    </alternativeName>
    <alternativeName>
        <fullName evidence="4">GAR transformylase</fullName>
        <shortName evidence="4">GART</shortName>
    </alternativeName>
</protein>
<dbReference type="Pfam" id="PF00551">
    <property type="entry name" value="Formyl_trans_N"/>
    <property type="match status" value="1"/>
</dbReference>
<dbReference type="CDD" id="cd08645">
    <property type="entry name" value="FMT_core_GART"/>
    <property type="match status" value="1"/>
</dbReference>
<dbReference type="GO" id="GO:0006189">
    <property type="term" value="P:'de novo' IMP biosynthetic process"/>
    <property type="evidence" value="ECO:0007669"/>
    <property type="project" value="UniProtKB-UniRule"/>
</dbReference>
<dbReference type="GO" id="GO:0004644">
    <property type="term" value="F:phosphoribosylglycinamide formyltransferase activity"/>
    <property type="evidence" value="ECO:0007669"/>
    <property type="project" value="UniProtKB-UniRule"/>
</dbReference>
<dbReference type="eggNOG" id="COG0299">
    <property type="taxonomic scope" value="Bacteria"/>
</dbReference>
<gene>
    <name evidence="4" type="primary">purN</name>
    <name evidence="6" type="ordered locus">Sfum_0434</name>
</gene>
<keyword evidence="3 4" id="KW-0658">Purine biosynthesis</keyword>
<dbReference type="RefSeq" id="WP_011697307.1">
    <property type="nucleotide sequence ID" value="NC_008554.1"/>
</dbReference>
<evidence type="ECO:0000256" key="2">
    <source>
        <dbReference type="ARBA" id="ARBA00022679"/>
    </source>
</evidence>
<dbReference type="STRING" id="335543.Sfum_0434"/>
<dbReference type="GO" id="GO:0005737">
    <property type="term" value="C:cytoplasm"/>
    <property type="evidence" value="ECO:0007669"/>
    <property type="project" value="TreeGrafter"/>
</dbReference>
<name>A0LFD2_SYNFM</name>
<proteinExistence type="inferred from homology"/>
<evidence type="ECO:0000259" key="5">
    <source>
        <dbReference type="Pfam" id="PF00551"/>
    </source>
</evidence>
<dbReference type="FunCoup" id="A0LFD2">
    <property type="interactions" value="553"/>
</dbReference>
<dbReference type="Proteomes" id="UP000001784">
    <property type="component" value="Chromosome"/>
</dbReference>
<comment type="catalytic activity">
    <reaction evidence="4">
        <text>N(1)-(5-phospho-beta-D-ribosyl)glycinamide + (6R)-10-formyltetrahydrofolate = N(2)-formyl-N(1)-(5-phospho-beta-D-ribosyl)glycinamide + (6S)-5,6,7,8-tetrahydrofolate + H(+)</text>
        <dbReference type="Rhea" id="RHEA:15053"/>
        <dbReference type="ChEBI" id="CHEBI:15378"/>
        <dbReference type="ChEBI" id="CHEBI:57453"/>
        <dbReference type="ChEBI" id="CHEBI:143788"/>
        <dbReference type="ChEBI" id="CHEBI:147286"/>
        <dbReference type="ChEBI" id="CHEBI:195366"/>
        <dbReference type="EC" id="2.1.2.2"/>
    </reaction>
</comment>
<dbReference type="HAMAP" id="MF_01930">
    <property type="entry name" value="PurN"/>
    <property type="match status" value="1"/>
</dbReference>
<dbReference type="Gene3D" id="3.40.50.170">
    <property type="entry name" value="Formyl transferase, N-terminal domain"/>
    <property type="match status" value="1"/>
</dbReference>
<feature type="site" description="Raises pKa of active site His" evidence="4">
    <location>
        <position position="193"/>
    </location>
</feature>
<feature type="binding site" evidence="4">
    <location>
        <position position="155"/>
    </location>
    <ligand>
        <name>(6R)-10-formyltetrahydrofolate</name>
        <dbReference type="ChEBI" id="CHEBI:195366"/>
    </ligand>
</feature>
<accession>A0LFD2</accession>
<evidence type="ECO:0000256" key="3">
    <source>
        <dbReference type="ARBA" id="ARBA00022755"/>
    </source>
</evidence>
<dbReference type="OrthoDB" id="9806170at2"/>
<evidence type="ECO:0000256" key="1">
    <source>
        <dbReference type="ARBA" id="ARBA00005054"/>
    </source>
</evidence>
<organism evidence="6 7">
    <name type="scientific">Syntrophobacter fumaroxidans (strain DSM 10017 / MPOB)</name>
    <dbReference type="NCBI Taxonomy" id="335543"/>
    <lineage>
        <taxon>Bacteria</taxon>
        <taxon>Pseudomonadati</taxon>
        <taxon>Thermodesulfobacteriota</taxon>
        <taxon>Syntrophobacteria</taxon>
        <taxon>Syntrophobacterales</taxon>
        <taxon>Syntrophobacteraceae</taxon>
        <taxon>Syntrophobacter</taxon>
    </lineage>
</organism>
<dbReference type="UniPathway" id="UPA00074">
    <property type="reaction ID" value="UER00126"/>
</dbReference>
<dbReference type="SUPFAM" id="SSF53328">
    <property type="entry name" value="Formyltransferase"/>
    <property type="match status" value="1"/>
</dbReference>
<dbReference type="HOGENOM" id="CLU_038395_1_1_7"/>
<dbReference type="PANTHER" id="PTHR43369:SF2">
    <property type="entry name" value="PHOSPHORIBOSYLGLYCINAMIDE FORMYLTRANSFERASE"/>
    <property type="match status" value="1"/>
</dbReference>